<evidence type="ECO:0000313" key="1">
    <source>
        <dbReference type="EMBL" id="MDO1451476.1"/>
    </source>
</evidence>
<gene>
    <name evidence="1" type="ORF">Q0590_34700</name>
</gene>
<dbReference type="RefSeq" id="WP_302042273.1">
    <property type="nucleotide sequence ID" value="NZ_JAUKPO010000062.1"/>
</dbReference>
<protein>
    <submittedName>
        <fullName evidence="1">Two-component regulator propeller domain-containing protein</fullName>
    </submittedName>
</protein>
<sequence>MRKLYISQTALWLCCFITLFSCKNDDIDYSLNDKPRWQLVPGQTGLRRNEVLDLMVDASGNIWAGYGLGIGKYDGQSWKFYRPFDYDVESPIGNNYTHGLGQDKAGNIWASIHNNHMTSACRFDGTNWTKYEVYSAMLPSINQLDNGQIWFGAGSCVYDNGTFSKEFNTPAAYSSIKDTKGLLWFGGYDGQITTYDGTSFSTTTIPKVPYSYQYTCDILNLSLSPRGEIYAALGAGGAWKYNGITWIPVYVPEITPSSTSVPSISCVIEDSKGTIWVGTSHDHLYEINNGKITRHILGDGRGYLITSIVEGKNGKLYLGAIGGVFDYDYNRK</sequence>
<dbReference type="InterPro" id="IPR011110">
    <property type="entry name" value="Reg_prop"/>
</dbReference>
<name>A0ABT8RH93_9BACT</name>
<reference evidence="1" key="1">
    <citation type="submission" date="2023-07" db="EMBL/GenBank/DDBJ databases">
        <title>The genome sequence of Rhodocytophaga aerolata KACC 12507.</title>
        <authorList>
            <person name="Zhang X."/>
        </authorList>
    </citation>
    <scope>NUCLEOTIDE SEQUENCE</scope>
    <source>
        <strain evidence="1">KACC 12507</strain>
    </source>
</reference>
<accession>A0ABT8RH93</accession>
<dbReference type="Pfam" id="PF07494">
    <property type="entry name" value="Reg_prop"/>
    <property type="match status" value="1"/>
</dbReference>
<dbReference type="InterPro" id="IPR015943">
    <property type="entry name" value="WD40/YVTN_repeat-like_dom_sf"/>
</dbReference>
<dbReference type="SUPFAM" id="SSF63829">
    <property type="entry name" value="Calcium-dependent phosphotriesterase"/>
    <property type="match status" value="2"/>
</dbReference>
<comment type="caution">
    <text evidence="1">The sequence shown here is derived from an EMBL/GenBank/DDBJ whole genome shotgun (WGS) entry which is preliminary data.</text>
</comment>
<dbReference type="Gene3D" id="2.130.10.10">
    <property type="entry name" value="YVTN repeat-like/Quinoprotein amine dehydrogenase"/>
    <property type="match status" value="1"/>
</dbReference>
<evidence type="ECO:0000313" key="2">
    <source>
        <dbReference type="Proteomes" id="UP001168528"/>
    </source>
</evidence>
<dbReference type="PROSITE" id="PS51257">
    <property type="entry name" value="PROKAR_LIPOPROTEIN"/>
    <property type="match status" value="1"/>
</dbReference>
<proteinExistence type="predicted"/>
<dbReference type="EMBL" id="JAUKPO010000062">
    <property type="protein sequence ID" value="MDO1451476.1"/>
    <property type="molecule type" value="Genomic_DNA"/>
</dbReference>
<organism evidence="1 2">
    <name type="scientific">Rhodocytophaga aerolata</name>
    <dbReference type="NCBI Taxonomy" id="455078"/>
    <lineage>
        <taxon>Bacteria</taxon>
        <taxon>Pseudomonadati</taxon>
        <taxon>Bacteroidota</taxon>
        <taxon>Cytophagia</taxon>
        <taxon>Cytophagales</taxon>
        <taxon>Rhodocytophagaceae</taxon>
        <taxon>Rhodocytophaga</taxon>
    </lineage>
</organism>
<dbReference type="Proteomes" id="UP001168528">
    <property type="component" value="Unassembled WGS sequence"/>
</dbReference>
<keyword evidence="2" id="KW-1185">Reference proteome</keyword>